<proteinExistence type="predicted"/>
<evidence type="ECO:0000256" key="2">
    <source>
        <dbReference type="SAM" id="SignalP"/>
    </source>
</evidence>
<evidence type="ECO:0000313" key="3">
    <source>
        <dbReference type="EMBL" id="QFR49062.1"/>
    </source>
</evidence>
<feature type="compositionally biased region" description="Polar residues" evidence="1">
    <location>
        <begin position="82"/>
        <end position="99"/>
    </location>
</feature>
<sequence>MKIENLFLKISLMLVFLTTFTFAGPAFPGARTFTQPDGTKFEGVLKGDSSFHWIESDGSIIIMNPTDKFYYKATIDANNSLNLTSEKPANKTSEISASSGIEDKKHDVSQEDRKKLYKLYKKSKVGNYPR</sequence>
<keyword evidence="2" id="KW-0732">Signal</keyword>
<evidence type="ECO:0000313" key="4">
    <source>
        <dbReference type="Proteomes" id="UP000326944"/>
    </source>
</evidence>
<feature type="chain" id="PRO_5025031429" evidence="2">
    <location>
        <begin position="24"/>
        <end position="130"/>
    </location>
</feature>
<name>A0A5P8P027_9BACT</name>
<reference evidence="3 4" key="1">
    <citation type="submission" date="2019-09" db="EMBL/GenBank/DDBJ databases">
        <title>Sulfurimonas gotlandica sp. nov., a chemoautotrophic and psychrotolerant epsilonproteobacterium isolated from a pelagic redoxcline, and an emended description of the genus Sulfurimonas.</title>
        <authorList>
            <person name="Wang S."/>
            <person name="Jiang L."/>
            <person name="Shao S."/>
        </authorList>
    </citation>
    <scope>NUCLEOTIDE SEQUENCE [LARGE SCALE GENOMIC DNA]</scope>
    <source>
        <strain evidence="3 4">GYSZ_1</strain>
    </source>
</reference>
<dbReference type="AlphaFoldDB" id="A0A5P8P027"/>
<dbReference type="OrthoDB" id="9813478at2"/>
<keyword evidence="4" id="KW-1185">Reference proteome</keyword>
<feature type="compositionally biased region" description="Basic and acidic residues" evidence="1">
    <location>
        <begin position="101"/>
        <end position="111"/>
    </location>
</feature>
<dbReference type="Proteomes" id="UP000326944">
    <property type="component" value="Chromosome"/>
</dbReference>
<organism evidence="3 4">
    <name type="scientific">Sulfurimonas lithotrophica</name>
    <dbReference type="NCBI Taxonomy" id="2590022"/>
    <lineage>
        <taxon>Bacteria</taxon>
        <taxon>Pseudomonadati</taxon>
        <taxon>Campylobacterota</taxon>
        <taxon>Epsilonproteobacteria</taxon>
        <taxon>Campylobacterales</taxon>
        <taxon>Sulfurimonadaceae</taxon>
        <taxon>Sulfurimonas</taxon>
    </lineage>
</organism>
<accession>A0A5P8P027</accession>
<dbReference type="RefSeq" id="WP_152307005.1">
    <property type="nucleotide sequence ID" value="NZ_CP043617.1"/>
</dbReference>
<dbReference type="EMBL" id="CP043617">
    <property type="protein sequence ID" value="QFR49062.1"/>
    <property type="molecule type" value="Genomic_DNA"/>
</dbReference>
<dbReference type="KEGG" id="sulg:FJR48_04705"/>
<feature type="region of interest" description="Disordered" evidence="1">
    <location>
        <begin position="82"/>
        <end position="111"/>
    </location>
</feature>
<feature type="signal peptide" evidence="2">
    <location>
        <begin position="1"/>
        <end position="23"/>
    </location>
</feature>
<protein>
    <submittedName>
        <fullName evidence="3">Uncharacterized protein</fullName>
    </submittedName>
</protein>
<gene>
    <name evidence="3" type="ORF">FJR48_04705</name>
</gene>
<evidence type="ECO:0000256" key="1">
    <source>
        <dbReference type="SAM" id="MobiDB-lite"/>
    </source>
</evidence>